<evidence type="ECO:0000256" key="3">
    <source>
        <dbReference type="ARBA" id="ARBA00022777"/>
    </source>
</evidence>
<dbReference type="InterPro" id="IPR004166">
    <property type="entry name" value="a-kinase_dom"/>
</dbReference>
<dbReference type="SUPFAM" id="SSF56112">
    <property type="entry name" value="Protein kinase-like (PK-like)"/>
    <property type="match status" value="1"/>
</dbReference>
<proteinExistence type="predicted"/>
<keyword evidence="2" id="KW-0808">Transferase</keyword>
<dbReference type="PANTHER" id="PTHR47763:SF4">
    <property type="entry name" value="ALPHA-PROTEIN KINASE VWKA"/>
    <property type="match status" value="1"/>
</dbReference>
<dbReference type="CDD" id="cd04515">
    <property type="entry name" value="Alpha_kinase"/>
    <property type="match status" value="1"/>
</dbReference>
<protein>
    <recommendedName>
        <fullName evidence="4">Alpha-type protein kinase domain-containing protein</fullName>
    </recommendedName>
</protein>
<dbReference type="Proteomes" id="UP000274822">
    <property type="component" value="Unassembled WGS sequence"/>
</dbReference>
<dbReference type="EMBL" id="RBNJ01000921">
    <property type="protein sequence ID" value="RUS33802.1"/>
    <property type="molecule type" value="Genomic_DNA"/>
</dbReference>
<evidence type="ECO:0000313" key="5">
    <source>
        <dbReference type="EMBL" id="RUS33802.1"/>
    </source>
</evidence>
<dbReference type="SUPFAM" id="SSF53300">
    <property type="entry name" value="vWA-like"/>
    <property type="match status" value="1"/>
</dbReference>
<dbReference type="InterPro" id="IPR036465">
    <property type="entry name" value="vWFA_dom_sf"/>
</dbReference>
<keyword evidence="1" id="KW-0723">Serine/threonine-protein kinase</keyword>
<evidence type="ECO:0000259" key="4">
    <source>
        <dbReference type="PROSITE" id="PS51158"/>
    </source>
</evidence>
<dbReference type="GO" id="GO:0004674">
    <property type="term" value="F:protein serine/threonine kinase activity"/>
    <property type="evidence" value="ECO:0007669"/>
    <property type="project" value="UniProtKB-KW"/>
</dbReference>
<dbReference type="InterPro" id="IPR052969">
    <property type="entry name" value="Thr-specific_kinase-like"/>
</dbReference>
<comment type="caution">
    <text evidence="5">The sequence shown here is derived from an EMBL/GenBank/DDBJ whole genome shotgun (WGS) entry which is preliminary data.</text>
</comment>
<organism evidence="5 6">
    <name type="scientific">Jimgerdemannia flammicorona</name>
    <dbReference type="NCBI Taxonomy" id="994334"/>
    <lineage>
        <taxon>Eukaryota</taxon>
        <taxon>Fungi</taxon>
        <taxon>Fungi incertae sedis</taxon>
        <taxon>Mucoromycota</taxon>
        <taxon>Mucoromycotina</taxon>
        <taxon>Endogonomycetes</taxon>
        <taxon>Endogonales</taxon>
        <taxon>Endogonaceae</taxon>
        <taxon>Jimgerdemannia</taxon>
    </lineage>
</organism>
<evidence type="ECO:0000313" key="6">
    <source>
        <dbReference type="Proteomes" id="UP000274822"/>
    </source>
</evidence>
<dbReference type="Gene3D" id="3.20.200.10">
    <property type="entry name" value="MHCK/EF2 kinase"/>
    <property type="match status" value="1"/>
</dbReference>
<keyword evidence="3" id="KW-0418">Kinase</keyword>
<dbReference type="InterPro" id="IPR011009">
    <property type="entry name" value="Kinase-like_dom_sf"/>
</dbReference>
<evidence type="ECO:0000256" key="1">
    <source>
        <dbReference type="ARBA" id="ARBA00022527"/>
    </source>
</evidence>
<dbReference type="Gene3D" id="3.40.50.410">
    <property type="entry name" value="von Willebrand factor, type A domain"/>
    <property type="match status" value="1"/>
</dbReference>
<feature type="domain" description="Alpha-type protein kinase" evidence="4">
    <location>
        <begin position="255"/>
        <end position="462"/>
    </location>
</feature>
<reference evidence="5 6" key="1">
    <citation type="journal article" date="2018" name="New Phytol.">
        <title>Phylogenomics of Endogonaceae and evolution of mycorrhizas within Mucoromycota.</title>
        <authorList>
            <person name="Chang Y."/>
            <person name="Desiro A."/>
            <person name="Na H."/>
            <person name="Sandor L."/>
            <person name="Lipzen A."/>
            <person name="Clum A."/>
            <person name="Barry K."/>
            <person name="Grigoriev I.V."/>
            <person name="Martin F.M."/>
            <person name="Stajich J.E."/>
            <person name="Smith M.E."/>
            <person name="Bonito G."/>
            <person name="Spatafora J.W."/>
        </authorList>
    </citation>
    <scope>NUCLEOTIDE SEQUENCE [LARGE SCALE GENOMIC DNA]</scope>
    <source>
        <strain evidence="5 6">AD002</strain>
    </source>
</reference>
<dbReference type="SMART" id="SM00811">
    <property type="entry name" value="Alpha_kinase"/>
    <property type="match status" value="1"/>
</dbReference>
<dbReference type="Pfam" id="PF02816">
    <property type="entry name" value="Alpha_kinase"/>
    <property type="match status" value="1"/>
</dbReference>
<dbReference type="Gene3D" id="3.30.200.20">
    <property type="entry name" value="Phosphorylase Kinase, domain 1"/>
    <property type="match status" value="1"/>
</dbReference>
<name>A0A433QVH2_9FUNG</name>
<accession>A0A433QVH2</accession>
<dbReference type="PANTHER" id="PTHR47763">
    <property type="entry name" value="ALPHA-PROTEIN KINASE VWKA"/>
    <property type="match status" value="1"/>
</dbReference>
<dbReference type="PROSITE" id="PS51158">
    <property type="entry name" value="ALPHA_KINASE"/>
    <property type="match status" value="1"/>
</dbReference>
<dbReference type="AlphaFoldDB" id="A0A433QVH2"/>
<gene>
    <name evidence="5" type="ORF">BC938DRAFT_483816</name>
</gene>
<keyword evidence="6" id="KW-1185">Reference proteome</keyword>
<dbReference type="GO" id="GO:0005524">
    <property type="term" value="F:ATP binding"/>
    <property type="evidence" value="ECO:0007669"/>
    <property type="project" value="InterPro"/>
</dbReference>
<evidence type="ECO:0000256" key="2">
    <source>
        <dbReference type="ARBA" id="ARBA00022679"/>
    </source>
</evidence>
<sequence length="500" mass="57094">MLDCTNSMKPWIRAAADKVKDVAQQISTKFPKYTIRYGFLGYRDFENSIADRFTELPFTEQIDQLKRHLDATNSIGNTDDAENVVGALAKVVQYPWRARTRVLYHFADCPSHFTQFHDANIADHHPTRDPDGRTAREAEMLVRELGNLGIDYYFVQIEEAKTKKMIAEFKKFYDNEADDRKLQILSLGWNTDRFLPSVVQTISSSVARTIRMEQTRTLGMIQNDDVAIVPLNWDHVERWGEQLSMKSYTCNLRRSLDSIIQAPLADLLTSNIQAFIRSDPFASGGLRYALPLYQPSDERKLVAKMFKDGPLTKDRYLEVMAIQAIATKLVYEFNRYNPPQTIDFIDVRVVEIEQTHPSEDTYFTVEPYIEGDYVKHNNNAGWSNELMATAQAYSHFTWQKSGNKLIVVDLQGVAYIMTDPVIHSVNPPHSFGSTDFGREGVDSFFSTHRCNYVCDMLNLTRHPMQPRDPISTITNQLQQANEQSGPRQVNCNAAGCSALV</sequence>